<proteinExistence type="predicted"/>
<dbReference type="SUPFAM" id="SSF51905">
    <property type="entry name" value="FAD/NAD(P)-binding domain"/>
    <property type="match status" value="1"/>
</dbReference>
<accession>A0ABW5LWM6</accession>
<dbReference type="PANTHER" id="PTHR42685:SF22">
    <property type="entry name" value="CONDITIONED MEDIUM FACTOR RECEPTOR 1"/>
    <property type="match status" value="1"/>
</dbReference>
<dbReference type="InterPro" id="IPR036188">
    <property type="entry name" value="FAD/NAD-bd_sf"/>
</dbReference>
<dbReference type="PANTHER" id="PTHR42685">
    <property type="entry name" value="GERANYLGERANYL DIPHOSPHATE REDUCTASE"/>
    <property type="match status" value="1"/>
</dbReference>
<protein>
    <submittedName>
        <fullName evidence="2">NAD(P)/FAD-dependent oxidoreductase</fullName>
        <ecNumber evidence="2">1.-.-.-</ecNumber>
    </submittedName>
</protein>
<dbReference type="EC" id="1.-.-.-" evidence="2"/>
<organism evidence="2 3">
    <name type="scientific">Pseudotenacibaculum haliotis</name>
    <dbReference type="NCBI Taxonomy" id="1862138"/>
    <lineage>
        <taxon>Bacteria</taxon>
        <taxon>Pseudomonadati</taxon>
        <taxon>Bacteroidota</taxon>
        <taxon>Flavobacteriia</taxon>
        <taxon>Flavobacteriales</taxon>
        <taxon>Flavobacteriaceae</taxon>
        <taxon>Pseudotenacibaculum</taxon>
    </lineage>
</organism>
<keyword evidence="3" id="KW-1185">Reference proteome</keyword>
<dbReference type="InterPro" id="IPR002938">
    <property type="entry name" value="FAD-bd"/>
</dbReference>
<gene>
    <name evidence="2" type="ORF">ACFSRZ_15385</name>
</gene>
<dbReference type="PRINTS" id="PR00420">
    <property type="entry name" value="RNGMNOXGNASE"/>
</dbReference>
<dbReference type="InterPro" id="IPR050407">
    <property type="entry name" value="Geranylgeranyl_reductase"/>
</dbReference>
<feature type="domain" description="FAD-binding" evidence="1">
    <location>
        <begin position="6"/>
        <end position="340"/>
    </location>
</feature>
<reference evidence="3" key="1">
    <citation type="journal article" date="2019" name="Int. J. Syst. Evol. Microbiol.">
        <title>The Global Catalogue of Microorganisms (GCM) 10K type strain sequencing project: providing services to taxonomists for standard genome sequencing and annotation.</title>
        <authorList>
            <consortium name="The Broad Institute Genomics Platform"/>
            <consortium name="The Broad Institute Genome Sequencing Center for Infectious Disease"/>
            <person name="Wu L."/>
            <person name="Ma J."/>
        </authorList>
    </citation>
    <scope>NUCLEOTIDE SEQUENCE [LARGE SCALE GENOMIC DNA]</scope>
    <source>
        <strain evidence="3">KCTC 52127</strain>
    </source>
</reference>
<dbReference type="Proteomes" id="UP001597508">
    <property type="component" value="Unassembled WGS sequence"/>
</dbReference>
<sequence>MNETIKTDVCIVGAGPAGASTSLMLAKLKIPHVIIDKAVFPRDKTCGDGLILYAYKALSILDDQLLKDFLKHPKFLHSKQGRLHINNDLNVLFKESEDRGSLITYAKRIDFDYFLVNRLSKEYATTEFGNEVKKLEEQEDGVLVKLKDGKQILTKVVVGADGIQSVVSRKLAKNTIDRSKTSTFINSYFEGVEGLPANLEAEVRMHYKKIPLFFYIFPLTDNQVNVSLGGNAESIQKHGINLREEVEQIIKTHPKVAHRFTKATQVGNWRGWGIPCHFEKVNVSGNRFLLVGDAAGLANAFYKEGVGTGMMSGILCARKIAECIEQDDFSAEFLASYQTDLQNEFGRFLKFSELAMRFAKYRRSFAGMASIFRKRVERGAPAVIKRKSC</sequence>
<dbReference type="Pfam" id="PF01494">
    <property type="entry name" value="FAD_binding_3"/>
    <property type="match status" value="1"/>
</dbReference>
<dbReference type="Gene3D" id="3.50.50.60">
    <property type="entry name" value="FAD/NAD(P)-binding domain"/>
    <property type="match status" value="1"/>
</dbReference>
<dbReference type="RefSeq" id="WP_379667464.1">
    <property type="nucleotide sequence ID" value="NZ_JBHULH010000012.1"/>
</dbReference>
<evidence type="ECO:0000313" key="3">
    <source>
        <dbReference type="Proteomes" id="UP001597508"/>
    </source>
</evidence>
<dbReference type="GO" id="GO:0016491">
    <property type="term" value="F:oxidoreductase activity"/>
    <property type="evidence" value="ECO:0007669"/>
    <property type="project" value="UniProtKB-KW"/>
</dbReference>
<name>A0ABW5LWM6_9FLAO</name>
<evidence type="ECO:0000313" key="2">
    <source>
        <dbReference type="EMBL" id="MFD2568757.1"/>
    </source>
</evidence>
<evidence type="ECO:0000259" key="1">
    <source>
        <dbReference type="Pfam" id="PF01494"/>
    </source>
</evidence>
<keyword evidence="2" id="KW-0560">Oxidoreductase</keyword>
<dbReference type="EMBL" id="JBHULH010000012">
    <property type="protein sequence ID" value="MFD2568757.1"/>
    <property type="molecule type" value="Genomic_DNA"/>
</dbReference>
<comment type="caution">
    <text evidence="2">The sequence shown here is derived from an EMBL/GenBank/DDBJ whole genome shotgun (WGS) entry which is preliminary data.</text>
</comment>